<reference evidence="1 2" key="1">
    <citation type="submission" date="2019-01" db="EMBL/GenBank/DDBJ databases">
        <title>Ktedonosporobacter rubrisoli SCAWS-G2.</title>
        <authorList>
            <person name="Huang Y."/>
            <person name="Yan B."/>
        </authorList>
    </citation>
    <scope>NUCLEOTIDE SEQUENCE [LARGE SCALE GENOMIC DNA]</scope>
    <source>
        <strain evidence="1 2">SCAWS-G2</strain>
    </source>
</reference>
<organism evidence="1 2">
    <name type="scientific">Ktedonosporobacter rubrisoli</name>
    <dbReference type="NCBI Taxonomy" id="2509675"/>
    <lineage>
        <taxon>Bacteria</taxon>
        <taxon>Bacillati</taxon>
        <taxon>Chloroflexota</taxon>
        <taxon>Ktedonobacteria</taxon>
        <taxon>Ktedonobacterales</taxon>
        <taxon>Ktedonosporobacteraceae</taxon>
        <taxon>Ktedonosporobacter</taxon>
    </lineage>
</organism>
<gene>
    <name evidence="1" type="ORF">EPA93_46415</name>
</gene>
<dbReference type="EMBL" id="CP035758">
    <property type="protein sequence ID" value="QBD83007.1"/>
    <property type="molecule type" value="Genomic_DNA"/>
</dbReference>
<proteinExistence type="predicted"/>
<dbReference type="AlphaFoldDB" id="A0A4P6K401"/>
<dbReference type="OrthoDB" id="2863577at2"/>
<dbReference type="Pfam" id="PF19486">
    <property type="entry name" value="DUF6022"/>
    <property type="match status" value="1"/>
</dbReference>
<evidence type="ECO:0000313" key="2">
    <source>
        <dbReference type="Proteomes" id="UP000290365"/>
    </source>
</evidence>
<evidence type="ECO:0000313" key="1">
    <source>
        <dbReference type="EMBL" id="QBD83007.1"/>
    </source>
</evidence>
<dbReference type="InterPro" id="IPR046064">
    <property type="entry name" value="DUF6022"/>
</dbReference>
<dbReference type="Proteomes" id="UP000290365">
    <property type="component" value="Chromosome"/>
</dbReference>
<accession>A0A4P6K401</accession>
<sequence>MKSLETFLSEKREVTIHTLASYIKQYIHEKCQSLLQEQQEELLRIFDQAGERAYGVFQRMLCQPIQEQLKQAGFVCEPDYPGDFQTSSLEYWGPPEERERCYWSTVKTAQGETLGTLVTQFFHDHTRFRIPRDPGILVLEETENEAIIAELSHASVRMMNNLQADLMQRRWAINQEPDVWEYSIEMGLADCLDSEHAEISGTLLDNTLSLWGHNGWELVTVIPQQGRLIGFFKRPAKRK</sequence>
<keyword evidence="2" id="KW-1185">Reference proteome</keyword>
<protein>
    <submittedName>
        <fullName evidence="1">Uncharacterized protein</fullName>
    </submittedName>
</protein>
<name>A0A4P6K401_KTERU</name>
<dbReference type="KEGG" id="kbs:EPA93_46415"/>
<dbReference type="RefSeq" id="WP_129894075.1">
    <property type="nucleotide sequence ID" value="NZ_CP035758.1"/>
</dbReference>